<reference evidence="1 2" key="1">
    <citation type="submission" date="2019-08" db="EMBL/GenBank/DDBJ databases">
        <title>100 year-old enigma solved: identification of Planctomyces bekefii, the type genus and species of the phylum Planctomycetes.</title>
        <authorList>
            <person name="Svetlana D.N."/>
            <person name="Overmann J."/>
        </authorList>
    </citation>
    <scope>NUCLEOTIDE SEQUENCE [LARGE SCALE GENOMIC DNA]</scope>
    <source>
        <strain evidence="1">Phe10_nw2017</strain>
    </source>
</reference>
<protein>
    <submittedName>
        <fullName evidence="1">Uncharacterized protein</fullName>
    </submittedName>
</protein>
<dbReference type="EMBL" id="SRHE01000760">
    <property type="protein sequence ID" value="TWW08257.1"/>
    <property type="molecule type" value="Genomic_DNA"/>
</dbReference>
<evidence type="ECO:0000313" key="2">
    <source>
        <dbReference type="Proteomes" id="UP000321083"/>
    </source>
</evidence>
<reference evidence="1 2" key="2">
    <citation type="submission" date="2019-08" db="EMBL/GenBank/DDBJ databases">
        <authorList>
            <person name="Henke P."/>
        </authorList>
    </citation>
    <scope>NUCLEOTIDE SEQUENCE [LARGE SCALE GENOMIC DNA]</scope>
    <source>
        <strain evidence="1">Phe10_nw2017</strain>
    </source>
</reference>
<sequence length="89" mass="10053">MAVVTMQDIPTHFGPTNIPTNWDEATTVTNITYKEQVVVQNPITTDAAYSHGFTLYNAGPNCNIYQALVTFSIRQLNDQQDIAYRDTRK</sequence>
<name>A0A5C6M1W4_9PLAN</name>
<keyword evidence="2" id="KW-1185">Reference proteome</keyword>
<organism evidence="1 2">
    <name type="scientific">Planctomyces bekefii</name>
    <dbReference type="NCBI Taxonomy" id="1653850"/>
    <lineage>
        <taxon>Bacteria</taxon>
        <taxon>Pseudomonadati</taxon>
        <taxon>Planctomycetota</taxon>
        <taxon>Planctomycetia</taxon>
        <taxon>Planctomycetales</taxon>
        <taxon>Planctomycetaceae</taxon>
        <taxon>Planctomyces</taxon>
    </lineage>
</organism>
<evidence type="ECO:0000313" key="1">
    <source>
        <dbReference type="EMBL" id="TWW08257.1"/>
    </source>
</evidence>
<proteinExistence type="predicted"/>
<accession>A0A5C6M1W4</accession>
<dbReference type="Proteomes" id="UP000321083">
    <property type="component" value="Unassembled WGS sequence"/>
</dbReference>
<comment type="caution">
    <text evidence="1">The sequence shown here is derived from an EMBL/GenBank/DDBJ whole genome shotgun (WGS) entry which is preliminary data.</text>
</comment>
<dbReference type="AlphaFoldDB" id="A0A5C6M1W4"/>
<gene>
    <name evidence="1" type="ORF">E3A20_26140</name>
</gene>